<accession>A0ABS6EBK5</accession>
<dbReference type="RefSeq" id="WP_216522427.1">
    <property type="nucleotide sequence ID" value="NZ_JAHLPM010000031.1"/>
</dbReference>
<protein>
    <submittedName>
        <fullName evidence="1">Uncharacterized protein</fullName>
    </submittedName>
</protein>
<reference evidence="1 2" key="1">
    <citation type="submission" date="2021-06" db="EMBL/GenBank/DDBJ databases">
        <authorList>
            <person name="Sun Q."/>
            <person name="Li D."/>
        </authorList>
    </citation>
    <scope>NUCLEOTIDE SEQUENCE [LARGE SCALE GENOMIC DNA]</scope>
    <source>
        <strain evidence="1 2">MSJ-40</strain>
    </source>
</reference>
<proteinExistence type="predicted"/>
<dbReference type="Proteomes" id="UP000749471">
    <property type="component" value="Unassembled WGS sequence"/>
</dbReference>
<evidence type="ECO:0000313" key="2">
    <source>
        <dbReference type="Proteomes" id="UP000749471"/>
    </source>
</evidence>
<evidence type="ECO:0000313" key="1">
    <source>
        <dbReference type="EMBL" id="MBU5440300.1"/>
    </source>
</evidence>
<name>A0ABS6EBK5_9FIRM</name>
<keyword evidence="2" id="KW-1185">Reference proteome</keyword>
<organism evidence="1 2">
    <name type="scientific">Tissierella simiarum</name>
    <dbReference type="NCBI Taxonomy" id="2841534"/>
    <lineage>
        <taxon>Bacteria</taxon>
        <taxon>Bacillati</taxon>
        <taxon>Bacillota</taxon>
        <taxon>Tissierellia</taxon>
        <taxon>Tissierellales</taxon>
        <taxon>Tissierellaceae</taxon>
        <taxon>Tissierella</taxon>
    </lineage>
</organism>
<dbReference type="EMBL" id="JAHLPM010000031">
    <property type="protein sequence ID" value="MBU5440300.1"/>
    <property type="molecule type" value="Genomic_DNA"/>
</dbReference>
<sequence length="82" mass="9446">MFEYNICNQADETIFEKQCLALEKNIPGLIKEDLLTDVDGSKTQKYSLNGSEIIVCNSYYLDEVNIKSDIGLEQYFQYLGTY</sequence>
<gene>
    <name evidence="1" type="ORF">KQI42_20095</name>
</gene>
<comment type="caution">
    <text evidence="1">The sequence shown here is derived from an EMBL/GenBank/DDBJ whole genome shotgun (WGS) entry which is preliminary data.</text>
</comment>